<dbReference type="Pfam" id="PF00440">
    <property type="entry name" value="TetR_N"/>
    <property type="match status" value="1"/>
</dbReference>
<evidence type="ECO:0000313" key="4">
    <source>
        <dbReference type="EMBL" id="SPD95078.1"/>
    </source>
</evidence>
<feature type="DNA-binding region" description="H-T-H motif" evidence="2">
    <location>
        <begin position="29"/>
        <end position="48"/>
    </location>
</feature>
<dbReference type="Proteomes" id="UP000239237">
    <property type="component" value="Unassembled WGS sequence"/>
</dbReference>
<dbReference type="AlphaFoldDB" id="A0A2N9KGE0"/>
<dbReference type="GO" id="GO:0003677">
    <property type="term" value="F:DNA binding"/>
    <property type="evidence" value="ECO:0007669"/>
    <property type="project" value="UniProtKB-UniRule"/>
</dbReference>
<name>A0A2N9KGE0_9LACO</name>
<keyword evidence="1 2" id="KW-0238">DNA-binding</keyword>
<dbReference type="Proteomes" id="UP000237923">
    <property type="component" value="Unassembled WGS sequence"/>
</dbReference>
<dbReference type="EMBL" id="OKQU01000006">
    <property type="protein sequence ID" value="SPE09882.1"/>
    <property type="molecule type" value="Genomic_DNA"/>
</dbReference>
<dbReference type="Gene3D" id="1.10.357.10">
    <property type="entry name" value="Tetracycline Repressor, domain 2"/>
    <property type="match status" value="1"/>
</dbReference>
<organism evidence="5 6">
    <name type="scientific">Leuconostoc suionicum</name>
    <dbReference type="NCBI Taxonomy" id="1511761"/>
    <lineage>
        <taxon>Bacteria</taxon>
        <taxon>Bacillati</taxon>
        <taxon>Bacillota</taxon>
        <taxon>Bacilli</taxon>
        <taxon>Lactobacillales</taxon>
        <taxon>Lactobacillaceae</taxon>
        <taxon>Leuconostoc</taxon>
    </lineage>
</organism>
<dbReference type="SUPFAM" id="SSF46689">
    <property type="entry name" value="Homeodomain-like"/>
    <property type="match status" value="1"/>
</dbReference>
<evidence type="ECO:0000313" key="7">
    <source>
        <dbReference type="Proteomes" id="UP000239237"/>
    </source>
</evidence>
<dbReference type="EMBL" id="OKQR01000007">
    <property type="protein sequence ID" value="SPD95078.1"/>
    <property type="molecule type" value="Genomic_DNA"/>
</dbReference>
<evidence type="ECO:0000313" key="6">
    <source>
        <dbReference type="Proteomes" id="UP000237923"/>
    </source>
</evidence>
<accession>A0A2N9KGE0</accession>
<dbReference type="InterPro" id="IPR009057">
    <property type="entry name" value="Homeodomain-like_sf"/>
</dbReference>
<dbReference type="RefSeq" id="WP_105299894.1">
    <property type="nucleotide sequence ID" value="NZ_OKQR01000007.1"/>
</dbReference>
<dbReference type="PROSITE" id="PS50977">
    <property type="entry name" value="HTH_TETR_2"/>
    <property type="match status" value="1"/>
</dbReference>
<reference evidence="4 7" key="1">
    <citation type="submission" date="2018-02" db="EMBL/GenBank/DDBJ databases">
        <authorList>
            <person name="Rodrigo-Torres L."/>
            <person name="Arahal R. D."/>
            <person name="Lucena T."/>
        </authorList>
    </citation>
    <scope>NUCLEOTIDE SEQUENCE [LARGE SCALE GENOMIC DNA]</scope>
    <source>
        <strain evidence="4 7">CECT 8486</strain>
    </source>
</reference>
<dbReference type="InterPro" id="IPR001647">
    <property type="entry name" value="HTH_TetR"/>
</dbReference>
<evidence type="ECO:0000313" key="5">
    <source>
        <dbReference type="EMBL" id="SPE09882.1"/>
    </source>
</evidence>
<sequence length="211" mass="25227">MEHTKINKSQAILKGAEELFLEKGYAKVTYQQISNTVGISKSLLQYYYPKKIKILEQILYSNFTHWLNTIPEEDDYVKFTTFFLKFFQFISEKNQVRNFMLEIIDNNELLDIFTSFFEQWLIKSKITENNRKLIKSSLVFALSGSLQLYRFNETLKFPIESITDTLITTFFRFLGYSDKSITSTFQKAQKYYKNIKHDDWVFVDNFDIKNY</sequence>
<feature type="domain" description="HTH tetR-type" evidence="3">
    <location>
        <begin position="6"/>
        <end position="66"/>
    </location>
</feature>
<evidence type="ECO:0000256" key="1">
    <source>
        <dbReference type="ARBA" id="ARBA00023125"/>
    </source>
</evidence>
<proteinExistence type="predicted"/>
<gene>
    <name evidence="4" type="ORF">LES8486_02044</name>
    <name evidence="5" type="ORF">LES9216_02080</name>
</gene>
<protein>
    <submittedName>
        <fullName evidence="5">Bacterial regulatory proteins, tetR family</fullName>
    </submittedName>
</protein>
<reference evidence="5 6" key="2">
    <citation type="submission" date="2018-02" db="EMBL/GenBank/DDBJ databases">
        <authorList>
            <person name="Cohen D.B."/>
            <person name="Kent A.D."/>
        </authorList>
    </citation>
    <scope>NUCLEOTIDE SEQUENCE [LARGE SCALE GENOMIC DNA]</scope>
    <source>
        <strain evidence="5 6">CECT 9216</strain>
    </source>
</reference>
<keyword evidence="7" id="KW-1185">Reference proteome</keyword>
<evidence type="ECO:0000259" key="3">
    <source>
        <dbReference type="PROSITE" id="PS50977"/>
    </source>
</evidence>
<evidence type="ECO:0000256" key="2">
    <source>
        <dbReference type="PROSITE-ProRule" id="PRU00335"/>
    </source>
</evidence>
<dbReference type="PRINTS" id="PR00455">
    <property type="entry name" value="HTHTETR"/>
</dbReference>